<keyword evidence="2" id="KW-0472">Membrane</keyword>
<dbReference type="PROSITE" id="PS50883">
    <property type="entry name" value="EAL"/>
    <property type="match status" value="1"/>
</dbReference>
<evidence type="ECO:0000259" key="4">
    <source>
        <dbReference type="PROSITE" id="PS50885"/>
    </source>
</evidence>
<proteinExistence type="predicted"/>
<dbReference type="InterPro" id="IPR035919">
    <property type="entry name" value="EAL_sf"/>
</dbReference>
<dbReference type="OrthoDB" id="9787514at2"/>
<reference evidence="6 7" key="1">
    <citation type="submission" date="2015-08" db="EMBL/GenBank/DDBJ databases">
        <title>Complete genome sequence of Sulfurifustis variabilis.</title>
        <authorList>
            <person name="Miura A."/>
            <person name="Kojima H."/>
            <person name="Fukui M."/>
        </authorList>
    </citation>
    <scope>NUCLEOTIDE SEQUENCE [LARGE SCALE GENOMIC DNA]</scope>
    <source>
        <strain evidence="7">skN76</strain>
    </source>
</reference>
<feature type="domain" description="HAMP" evidence="4">
    <location>
        <begin position="241"/>
        <end position="293"/>
    </location>
</feature>
<gene>
    <name evidence="6" type="ORF">SVA_2151</name>
</gene>
<dbReference type="PROSITE" id="PS50885">
    <property type="entry name" value="HAMP"/>
    <property type="match status" value="1"/>
</dbReference>
<dbReference type="Pfam" id="PF00990">
    <property type="entry name" value="GGDEF"/>
    <property type="match status" value="1"/>
</dbReference>
<dbReference type="EMBL" id="AP014936">
    <property type="protein sequence ID" value="BAU48701.1"/>
    <property type="molecule type" value="Genomic_DNA"/>
</dbReference>
<feature type="transmembrane region" description="Helical" evidence="2">
    <location>
        <begin position="35"/>
        <end position="56"/>
    </location>
</feature>
<dbReference type="InterPro" id="IPR029787">
    <property type="entry name" value="Nucleotide_cyclase"/>
</dbReference>
<sequence>MSFDERGVEARSNPEDSARGRSPDVPPGRSLLDRLLGWLGVGILGACVLTLAGLWWTGGQLVEDSLRKQAAQWLAELDEQGTPLYLSPRRDPIMQEIAGELAQHPEIAYVRYYDAKGERLLGEYVKDGRERFAPAELTPEETQAANEVATQDAPFLVQGAGNHVGIVRIIAPVRIRALPAVGLRDLQQGARAEAVRVIGYIDFGLDPGHERAAFLKSLIAGSVALAAVFLLALFMGRHMIRKALAPLIALQEPLARLARGETEVHMGDGGDREIAAIREALSATIGLLRQREQALRRAECDSLTGLANRRYLGRQLELERGRLGREGGAHAVLYIDLDGFRRINDALGHGAGDRLLGQIAGILRAHIRENDLLARVGGDEFVALVRRVNREGAIKVARSINQVIQDFHFVEREESFGIAASIGIAVLDGTRSIEQALDRAQTACEQAKARGGNRYWIDEPDEAQGERRQHEPEWSDQLAGAIRDNSLKLVSQPIVSLNDASGERYELLLRLAGADGELMAPSAFLPLANRFGMLLELDHWVIRQACAMHAGLRATGREATFFVNLSGQAFDDGEALLRVVADNLKQQRVPGAALVFEITEQVAVRHVEQARRVMEDLGRLGCRFALDDFGSGFSSLNYLKHLPVSFIKISGAFVEKASADALDQVMVRSIVQIAQALGKQTIAESVEDRRTFQLLSDIGADFAQGYFIARPAEALPDPGFFRSDRLRRLRDVRPLAARASRSGEEPGRG</sequence>
<dbReference type="PANTHER" id="PTHR33121:SF23">
    <property type="entry name" value="CYCLIC DI-GMP PHOSPHODIESTERASE PDEB"/>
    <property type="match status" value="1"/>
</dbReference>
<dbReference type="Gene3D" id="3.20.20.450">
    <property type="entry name" value="EAL domain"/>
    <property type="match status" value="1"/>
</dbReference>
<feature type="transmembrane region" description="Helical" evidence="2">
    <location>
        <begin position="213"/>
        <end position="234"/>
    </location>
</feature>
<dbReference type="GO" id="GO:0007165">
    <property type="term" value="P:signal transduction"/>
    <property type="evidence" value="ECO:0007669"/>
    <property type="project" value="InterPro"/>
</dbReference>
<dbReference type="SUPFAM" id="SSF55073">
    <property type="entry name" value="Nucleotide cyclase"/>
    <property type="match status" value="1"/>
</dbReference>
<organism evidence="6 7">
    <name type="scientific">Sulfurifustis variabilis</name>
    <dbReference type="NCBI Taxonomy" id="1675686"/>
    <lineage>
        <taxon>Bacteria</taxon>
        <taxon>Pseudomonadati</taxon>
        <taxon>Pseudomonadota</taxon>
        <taxon>Gammaproteobacteria</taxon>
        <taxon>Acidiferrobacterales</taxon>
        <taxon>Acidiferrobacteraceae</taxon>
        <taxon>Sulfurifustis</taxon>
    </lineage>
</organism>
<dbReference type="PANTHER" id="PTHR33121">
    <property type="entry name" value="CYCLIC DI-GMP PHOSPHODIESTERASE PDEF"/>
    <property type="match status" value="1"/>
</dbReference>
<feature type="domain" description="EAL" evidence="3">
    <location>
        <begin position="471"/>
        <end position="725"/>
    </location>
</feature>
<feature type="region of interest" description="Disordered" evidence="1">
    <location>
        <begin position="1"/>
        <end position="25"/>
    </location>
</feature>
<evidence type="ECO:0000313" key="7">
    <source>
        <dbReference type="Proteomes" id="UP000218899"/>
    </source>
</evidence>
<dbReference type="CDD" id="cd01948">
    <property type="entry name" value="EAL"/>
    <property type="match status" value="1"/>
</dbReference>
<name>A0A1B4VC45_9GAMM</name>
<dbReference type="InterPro" id="IPR043128">
    <property type="entry name" value="Rev_trsase/Diguanyl_cyclase"/>
</dbReference>
<dbReference type="PROSITE" id="PS50887">
    <property type="entry name" value="GGDEF"/>
    <property type="match status" value="1"/>
</dbReference>
<dbReference type="InterPro" id="IPR003660">
    <property type="entry name" value="HAMP_dom"/>
</dbReference>
<dbReference type="InterPro" id="IPR050706">
    <property type="entry name" value="Cyclic-di-GMP_PDE-like"/>
</dbReference>
<dbReference type="AlphaFoldDB" id="A0A1B4VC45"/>
<dbReference type="SMART" id="SM00267">
    <property type="entry name" value="GGDEF"/>
    <property type="match status" value="1"/>
</dbReference>
<dbReference type="GO" id="GO:0016020">
    <property type="term" value="C:membrane"/>
    <property type="evidence" value="ECO:0007669"/>
    <property type="project" value="InterPro"/>
</dbReference>
<keyword evidence="7" id="KW-1185">Reference proteome</keyword>
<evidence type="ECO:0000313" key="6">
    <source>
        <dbReference type="EMBL" id="BAU48701.1"/>
    </source>
</evidence>
<dbReference type="SUPFAM" id="SSF141868">
    <property type="entry name" value="EAL domain-like"/>
    <property type="match status" value="1"/>
</dbReference>
<dbReference type="Pfam" id="PF00563">
    <property type="entry name" value="EAL"/>
    <property type="match status" value="1"/>
</dbReference>
<evidence type="ECO:0000259" key="3">
    <source>
        <dbReference type="PROSITE" id="PS50883"/>
    </source>
</evidence>
<protein>
    <submittedName>
        <fullName evidence="6">Diguanylate cyclase/phosphodiesterase</fullName>
    </submittedName>
</protein>
<dbReference type="RefSeq" id="WP_096461185.1">
    <property type="nucleotide sequence ID" value="NZ_AP014936.1"/>
</dbReference>
<feature type="domain" description="GGDEF" evidence="5">
    <location>
        <begin position="328"/>
        <end position="460"/>
    </location>
</feature>
<evidence type="ECO:0000256" key="2">
    <source>
        <dbReference type="SAM" id="Phobius"/>
    </source>
</evidence>
<dbReference type="Proteomes" id="UP000218899">
    <property type="component" value="Chromosome"/>
</dbReference>
<dbReference type="InterPro" id="IPR001633">
    <property type="entry name" value="EAL_dom"/>
</dbReference>
<dbReference type="NCBIfam" id="TIGR00254">
    <property type="entry name" value="GGDEF"/>
    <property type="match status" value="1"/>
</dbReference>
<dbReference type="InterPro" id="IPR000160">
    <property type="entry name" value="GGDEF_dom"/>
</dbReference>
<accession>A0A1B4VC45</accession>
<evidence type="ECO:0000256" key="1">
    <source>
        <dbReference type="SAM" id="MobiDB-lite"/>
    </source>
</evidence>
<keyword evidence="2" id="KW-1133">Transmembrane helix</keyword>
<evidence type="ECO:0000259" key="5">
    <source>
        <dbReference type="PROSITE" id="PS50887"/>
    </source>
</evidence>
<feature type="compositionally biased region" description="Basic and acidic residues" evidence="1">
    <location>
        <begin position="1"/>
        <end position="22"/>
    </location>
</feature>
<dbReference type="CDD" id="cd01949">
    <property type="entry name" value="GGDEF"/>
    <property type="match status" value="1"/>
</dbReference>
<dbReference type="Gene3D" id="3.30.70.270">
    <property type="match status" value="1"/>
</dbReference>
<dbReference type="GO" id="GO:0071111">
    <property type="term" value="F:cyclic-guanylate-specific phosphodiesterase activity"/>
    <property type="evidence" value="ECO:0007669"/>
    <property type="project" value="InterPro"/>
</dbReference>
<dbReference type="SMART" id="SM00052">
    <property type="entry name" value="EAL"/>
    <property type="match status" value="1"/>
</dbReference>
<dbReference type="KEGG" id="sva:SVA_2151"/>
<keyword evidence="2" id="KW-0812">Transmembrane</keyword>